<feature type="compositionally biased region" description="Polar residues" evidence="1">
    <location>
        <begin position="48"/>
        <end position="62"/>
    </location>
</feature>
<protein>
    <submittedName>
        <fullName evidence="3">Uncharacterized protein</fullName>
    </submittedName>
</protein>
<accession>A0A914CJP5</accession>
<feature type="compositionally biased region" description="Acidic residues" evidence="1">
    <location>
        <begin position="64"/>
        <end position="78"/>
    </location>
</feature>
<evidence type="ECO:0000313" key="3">
    <source>
        <dbReference type="WBParaSite" id="ACRNAN_scaffold11563.g6449.t1"/>
    </source>
</evidence>
<sequence length="92" mass="10408">MKHKNVENNEEIVDSEVSPKRQRINEEMKEEPENKDSPEEAGRYSESILDSASTVGDPQLTEQDIADILETNAEDDNITEEKAKSQTVESDE</sequence>
<keyword evidence="2" id="KW-1185">Reference proteome</keyword>
<feature type="region of interest" description="Disordered" evidence="1">
    <location>
        <begin position="1"/>
        <end position="92"/>
    </location>
</feature>
<proteinExistence type="predicted"/>
<reference evidence="3" key="1">
    <citation type="submission" date="2022-11" db="UniProtKB">
        <authorList>
            <consortium name="WormBaseParasite"/>
        </authorList>
    </citation>
    <scope>IDENTIFICATION</scope>
</reference>
<feature type="compositionally biased region" description="Basic and acidic residues" evidence="1">
    <location>
        <begin position="17"/>
        <end position="43"/>
    </location>
</feature>
<dbReference type="AlphaFoldDB" id="A0A914CJP5"/>
<dbReference type="WBParaSite" id="ACRNAN_scaffold11563.g6449.t1">
    <property type="protein sequence ID" value="ACRNAN_scaffold11563.g6449.t1"/>
    <property type="gene ID" value="ACRNAN_scaffold11563.g6449"/>
</dbReference>
<organism evidence="2 3">
    <name type="scientific">Acrobeloides nanus</name>
    <dbReference type="NCBI Taxonomy" id="290746"/>
    <lineage>
        <taxon>Eukaryota</taxon>
        <taxon>Metazoa</taxon>
        <taxon>Ecdysozoa</taxon>
        <taxon>Nematoda</taxon>
        <taxon>Chromadorea</taxon>
        <taxon>Rhabditida</taxon>
        <taxon>Tylenchina</taxon>
        <taxon>Cephalobomorpha</taxon>
        <taxon>Cephaloboidea</taxon>
        <taxon>Cephalobidae</taxon>
        <taxon>Acrobeloides</taxon>
    </lineage>
</organism>
<evidence type="ECO:0000313" key="2">
    <source>
        <dbReference type="Proteomes" id="UP000887540"/>
    </source>
</evidence>
<name>A0A914CJP5_9BILA</name>
<evidence type="ECO:0000256" key="1">
    <source>
        <dbReference type="SAM" id="MobiDB-lite"/>
    </source>
</evidence>
<dbReference type="Proteomes" id="UP000887540">
    <property type="component" value="Unplaced"/>
</dbReference>